<accession>A0AAI8QHA2</accession>
<dbReference type="GO" id="GO:0000271">
    <property type="term" value="P:polysaccharide biosynthetic process"/>
    <property type="evidence" value="ECO:0007669"/>
    <property type="project" value="InterPro"/>
</dbReference>
<evidence type="ECO:0000259" key="7">
    <source>
        <dbReference type="Pfam" id="PF04138"/>
    </source>
</evidence>
<comment type="similarity">
    <text evidence="2">Belongs to the GtrA family.</text>
</comment>
<dbReference type="AlphaFoldDB" id="A0AAI8QHA2"/>
<reference evidence="8 11" key="2">
    <citation type="journal article" date="2012" name="J. Bacteriol.">
        <title>Complete Genome Sequence of Helicobacter cinaedi Type Strain ATCC BAA-847.</title>
        <authorList>
            <person name="Miyoshi-Akiyama T."/>
            <person name="Takeshita N."/>
            <person name="Ohmagari N."/>
            <person name="Kirikae T."/>
        </authorList>
    </citation>
    <scope>NUCLEOTIDE SEQUENCE [LARGE SCALE GENOMIC DNA]</scope>
    <source>
        <strain evidence="8 11">ATCC BAA-847</strain>
    </source>
</reference>
<dbReference type="Proteomes" id="UP000005755">
    <property type="component" value="Unassembled WGS sequence"/>
</dbReference>
<reference evidence="8" key="3">
    <citation type="submission" date="2012-07" db="EMBL/GenBank/DDBJ databases">
        <authorList>
            <person name="Akiyama T."/>
            <person name="Takeshita N."/>
            <person name="Ohmagari N."/>
            <person name="Kirikae T."/>
        </authorList>
    </citation>
    <scope>NUCLEOTIDE SEQUENCE</scope>
    <source>
        <strain evidence="8">ATCC BAA-847</strain>
    </source>
</reference>
<feature type="domain" description="GtrA/DPMS transmembrane" evidence="7">
    <location>
        <begin position="29"/>
        <end position="142"/>
    </location>
</feature>
<feature type="transmembrane region" description="Helical" evidence="6">
    <location>
        <begin position="94"/>
        <end position="113"/>
    </location>
</feature>
<evidence type="ECO:0000256" key="2">
    <source>
        <dbReference type="ARBA" id="ARBA00009399"/>
    </source>
</evidence>
<evidence type="ECO:0000313" key="10">
    <source>
        <dbReference type="Proteomes" id="UP000005755"/>
    </source>
</evidence>
<evidence type="ECO:0000313" key="9">
    <source>
        <dbReference type="EMBL" id="EFR47062.1"/>
    </source>
</evidence>
<evidence type="ECO:0000256" key="6">
    <source>
        <dbReference type="SAM" id="Phobius"/>
    </source>
</evidence>
<evidence type="ECO:0000313" key="8">
    <source>
        <dbReference type="EMBL" id="BAM32518.1"/>
    </source>
</evidence>
<gene>
    <name evidence="8" type="ORF">HCBAA847_1285</name>
    <name evidence="9" type="ORF">HCCG_01610</name>
</gene>
<dbReference type="EMBL" id="DS990392">
    <property type="protein sequence ID" value="EFR47062.1"/>
    <property type="molecule type" value="Genomic_DNA"/>
</dbReference>
<sequence>MLKITRLELHNGRNSGMDTIKDIYQKSIKYLAVGVVNTLVGYGVIFALMWGGLMPELANIVGYGVGFIVSYLLNKRYTFASPASHKKDLPRFGFAMGLAYIAQLGSMSALHRALEMNPYLATIIGSGVYVVVGFFVSRNWAFVSHKKGE</sequence>
<reference evidence="10" key="4">
    <citation type="journal article" date="2014" name="Genome Announc.">
        <title>Draft genome sequences of six enterohepatic helicobacter species isolated from humans and one from rhesus macaques.</title>
        <authorList>
            <person name="Shen Z."/>
            <person name="Sheh A."/>
            <person name="Young S.K."/>
            <person name="Abouelliel A."/>
            <person name="Ward D.V."/>
            <person name="Earl A.M."/>
            <person name="Fox J.G."/>
        </authorList>
    </citation>
    <scope>NUCLEOTIDE SEQUENCE [LARGE SCALE GENOMIC DNA]</scope>
    <source>
        <strain evidence="10">CCUG 18818</strain>
    </source>
</reference>
<dbReference type="Pfam" id="PF04138">
    <property type="entry name" value="GtrA_DPMS_TM"/>
    <property type="match status" value="1"/>
</dbReference>
<keyword evidence="5 6" id="KW-0472">Membrane</keyword>
<evidence type="ECO:0000256" key="3">
    <source>
        <dbReference type="ARBA" id="ARBA00022692"/>
    </source>
</evidence>
<name>A0AAI8QHA2_9HELI</name>
<dbReference type="RefSeq" id="WP_002956945.1">
    <property type="nucleotide sequence ID" value="NC_020555.1"/>
</dbReference>
<dbReference type="InterPro" id="IPR051401">
    <property type="entry name" value="GtrA_CellWall_Glycosyl"/>
</dbReference>
<keyword evidence="3 6" id="KW-0812">Transmembrane</keyword>
<evidence type="ECO:0000256" key="1">
    <source>
        <dbReference type="ARBA" id="ARBA00004141"/>
    </source>
</evidence>
<organism evidence="8 11">
    <name type="scientific">Helicobacter cinaedi CCUG 18818 = ATCC BAA-847</name>
    <dbReference type="NCBI Taxonomy" id="537971"/>
    <lineage>
        <taxon>Bacteria</taxon>
        <taxon>Pseudomonadati</taxon>
        <taxon>Campylobacterota</taxon>
        <taxon>Epsilonproteobacteria</taxon>
        <taxon>Campylobacterales</taxon>
        <taxon>Helicobacteraceae</taxon>
        <taxon>Helicobacter</taxon>
    </lineage>
</organism>
<dbReference type="GO" id="GO:0005886">
    <property type="term" value="C:plasma membrane"/>
    <property type="evidence" value="ECO:0007669"/>
    <property type="project" value="TreeGrafter"/>
</dbReference>
<keyword evidence="4 6" id="KW-1133">Transmembrane helix</keyword>
<feature type="transmembrane region" description="Helical" evidence="6">
    <location>
        <begin position="57"/>
        <end position="73"/>
    </location>
</feature>
<dbReference type="EMBL" id="AP012492">
    <property type="protein sequence ID" value="BAM32518.1"/>
    <property type="molecule type" value="Genomic_DNA"/>
</dbReference>
<dbReference type="KEGG" id="hcb:HCBAA847_1285"/>
<evidence type="ECO:0000313" key="11">
    <source>
        <dbReference type="Proteomes" id="UP000006036"/>
    </source>
</evidence>
<evidence type="ECO:0000256" key="5">
    <source>
        <dbReference type="ARBA" id="ARBA00023136"/>
    </source>
</evidence>
<evidence type="ECO:0000256" key="4">
    <source>
        <dbReference type="ARBA" id="ARBA00022989"/>
    </source>
</evidence>
<dbReference type="PANTHER" id="PTHR38459:SF1">
    <property type="entry name" value="PROPHAGE BACTOPRENOL-LINKED GLUCOSE TRANSLOCASE HOMOLOG"/>
    <property type="match status" value="1"/>
</dbReference>
<protein>
    <submittedName>
        <fullName evidence="8">GtrA family protein</fullName>
    </submittedName>
    <submittedName>
        <fullName evidence="9">GtrA-like protein</fullName>
    </submittedName>
</protein>
<dbReference type="Proteomes" id="UP000006036">
    <property type="component" value="Chromosome 1"/>
</dbReference>
<dbReference type="InterPro" id="IPR007267">
    <property type="entry name" value="GtrA_DPMS_TM"/>
</dbReference>
<feature type="transmembrane region" description="Helical" evidence="6">
    <location>
        <begin position="119"/>
        <end position="137"/>
    </location>
</feature>
<keyword evidence="10" id="KW-1185">Reference proteome</keyword>
<feature type="transmembrane region" description="Helical" evidence="6">
    <location>
        <begin position="30"/>
        <end position="51"/>
    </location>
</feature>
<reference evidence="9" key="1">
    <citation type="submission" date="2008-08" db="EMBL/GenBank/DDBJ databases">
        <title>Annotation of Helicobacter cinaedi strain CCUG 18818.</title>
        <authorList>
            <consortium name="The Broad Institute Genome Sequencing Platform"/>
            <person name="Fox J.G."/>
            <person name="Shen Z."/>
            <person name="Charoenlap N."/>
            <person name="Schauer D.B."/>
            <person name="Ward D."/>
            <person name="Mehta T."/>
            <person name="Young S."/>
            <person name="Jaffe D."/>
            <person name="Gnerre S."/>
            <person name="Berlin A."/>
            <person name="Heiman D."/>
            <person name="Hepburn T."/>
            <person name="Shea T."/>
            <person name="Sykes S."/>
            <person name="Alvarado L."/>
            <person name="Kodira C."/>
            <person name="Borodovsky M."/>
            <person name="Lander E."/>
            <person name="Galagan J."/>
            <person name="Nusbaum C."/>
            <person name="Birren B."/>
        </authorList>
    </citation>
    <scope>NUCLEOTIDE SEQUENCE</scope>
    <source>
        <strain evidence="9">CCUG 18818</strain>
    </source>
</reference>
<comment type="subcellular location">
    <subcellularLocation>
        <location evidence="1">Membrane</location>
        <topology evidence="1">Multi-pass membrane protein</topology>
    </subcellularLocation>
</comment>
<proteinExistence type="inferred from homology"/>
<dbReference type="PANTHER" id="PTHR38459">
    <property type="entry name" value="PROPHAGE BACTOPRENOL-LINKED GLUCOSE TRANSLOCASE HOMOLOG"/>
    <property type="match status" value="1"/>
</dbReference>